<proteinExistence type="predicted"/>
<accession>A0A2K3V0F6</accession>
<dbReference type="EMBL" id="PPPD01000001">
    <property type="protein sequence ID" value="PNY82270.1"/>
    <property type="molecule type" value="Genomic_DNA"/>
</dbReference>
<dbReference type="OrthoDB" id="71949at2"/>
<gene>
    <name evidence="1" type="ORF">CVO96_13685</name>
</gene>
<organism evidence="1 2">
    <name type="scientific">Deinococcus koreensis</name>
    <dbReference type="NCBI Taxonomy" id="2054903"/>
    <lineage>
        <taxon>Bacteria</taxon>
        <taxon>Thermotogati</taxon>
        <taxon>Deinococcota</taxon>
        <taxon>Deinococci</taxon>
        <taxon>Deinococcales</taxon>
        <taxon>Deinococcaceae</taxon>
        <taxon>Deinococcus</taxon>
    </lineage>
</organism>
<dbReference type="Proteomes" id="UP000236379">
    <property type="component" value="Unassembled WGS sequence"/>
</dbReference>
<name>A0A2K3V0F6_9DEIO</name>
<evidence type="ECO:0000313" key="1">
    <source>
        <dbReference type="EMBL" id="PNY82270.1"/>
    </source>
</evidence>
<sequence length="90" mass="9930">MSEIHLAPLLLIHVPAGHEIDPQALEDLKAHASAQYGASVLINPRQTPLASSRPVILGHWGHTLPAQVMADLEPRIERVFFNLDWLADVI</sequence>
<keyword evidence="2" id="KW-1185">Reference proteome</keyword>
<reference evidence="1 2" key="1">
    <citation type="submission" date="2018-01" db="EMBL/GenBank/DDBJ databases">
        <title>Deinococcus koreensis sp. nov., a radiation-resistant bacterium isolated from river water.</title>
        <authorList>
            <person name="Choi A."/>
        </authorList>
    </citation>
    <scope>NUCLEOTIDE SEQUENCE [LARGE SCALE GENOMIC DNA]</scope>
    <source>
        <strain evidence="1 2">SJW1-2</strain>
    </source>
</reference>
<protein>
    <submittedName>
        <fullName evidence="1">Uncharacterized protein</fullName>
    </submittedName>
</protein>
<evidence type="ECO:0000313" key="2">
    <source>
        <dbReference type="Proteomes" id="UP000236379"/>
    </source>
</evidence>
<dbReference type="RefSeq" id="WP_103312704.1">
    <property type="nucleotide sequence ID" value="NZ_PPPD01000001.1"/>
</dbReference>
<comment type="caution">
    <text evidence="1">The sequence shown here is derived from an EMBL/GenBank/DDBJ whole genome shotgun (WGS) entry which is preliminary data.</text>
</comment>
<dbReference type="AlphaFoldDB" id="A0A2K3V0F6"/>